<organism evidence="2 3">
    <name type="scientific">Streptomyces atroolivaceus</name>
    <dbReference type="NCBI Taxonomy" id="66869"/>
    <lineage>
        <taxon>Bacteria</taxon>
        <taxon>Bacillati</taxon>
        <taxon>Actinomycetota</taxon>
        <taxon>Actinomycetes</taxon>
        <taxon>Kitasatosporales</taxon>
        <taxon>Streptomycetaceae</taxon>
        <taxon>Streptomyces</taxon>
    </lineage>
</organism>
<comment type="caution">
    <text evidence="2">The sequence shown here is derived from an EMBL/GenBank/DDBJ whole genome shotgun (WGS) entry which is preliminary data.</text>
</comment>
<proteinExistence type="predicted"/>
<dbReference type="PANTHER" id="PTHR33490">
    <property type="entry name" value="BLR5614 PROTEIN-RELATED"/>
    <property type="match status" value="1"/>
</dbReference>
<protein>
    <submittedName>
        <fullName evidence="2">Transglutaminase family protein</fullName>
    </submittedName>
</protein>
<feature type="domain" description="Transglutaminase-like" evidence="1">
    <location>
        <begin position="30"/>
        <end position="135"/>
    </location>
</feature>
<dbReference type="Pfam" id="PF01841">
    <property type="entry name" value="Transglut_core"/>
    <property type="match status" value="1"/>
</dbReference>
<keyword evidence="3" id="KW-1185">Reference proteome</keyword>
<dbReference type="Proteomes" id="UP001595908">
    <property type="component" value="Unassembled WGS sequence"/>
</dbReference>
<dbReference type="InterPro" id="IPR038765">
    <property type="entry name" value="Papain-like_cys_pep_sf"/>
</dbReference>
<evidence type="ECO:0000313" key="2">
    <source>
        <dbReference type="EMBL" id="MFC4982970.1"/>
    </source>
</evidence>
<evidence type="ECO:0000259" key="1">
    <source>
        <dbReference type="Pfam" id="PF01841"/>
    </source>
</evidence>
<dbReference type="SUPFAM" id="SSF54001">
    <property type="entry name" value="Cysteine proteinases"/>
    <property type="match status" value="1"/>
</dbReference>
<dbReference type="RefSeq" id="WP_033305347.1">
    <property type="nucleotide sequence ID" value="NZ_JBHSJE010000013.1"/>
</dbReference>
<evidence type="ECO:0000313" key="3">
    <source>
        <dbReference type="Proteomes" id="UP001595908"/>
    </source>
</evidence>
<reference evidence="3" key="1">
    <citation type="journal article" date="2019" name="Int. J. Syst. Evol. Microbiol.">
        <title>The Global Catalogue of Microorganisms (GCM) 10K type strain sequencing project: providing services to taxonomists for standard genome sequencing and annotation.</title>
        <authorList>
            <consortium name="The Broad Institute Genomics Platform"/>
            <consortium name="The Broad Institute Genome Sequencing Center for Infectious Disease"/>
            <person name="Wu L."/>
            <person name="Ma J."/>
        </authorList>
    </citation>
    <scope>NUCLEOTIDE SEQUENCE [LARGE SCALE GENOMIC DNA]</scope>
    <source>
        <strain evidence="3">ICMP 257</strain>
    </source>
</reference>
<dbReference type="EMBL" id="JBHSJE010000013">
    <property type="protein sequence ID" value="MFC4982970.1"/>
    <property type="molecule type" value="Genomic_DNA"/>
</dbReference>
<accession>A0ABV9VIL4</accession>
<dbReference type="Gene3D" id="3.10.620.30">
    <property type="match status" value="1"/>
</dbReference>
<gene>
    <name evidence="2" type="ORF">ACFPL4_32285</name>
</gene>
<dbReference type="GeneID" id="31237179"/>
<sequence>MKLIQHASDLSAYLADDEVIDHRHPLVTETAERLGAGEGDAHVYASAAFAFVRDSVPHSMDVGDPRVTWRASDVLAARTGICYAKAHALTALLRAGGIHAGLCYQRLTGAGGGPVVHGLVAVRLPGRERWARQDPRGNVGGIDAQFSMEEERLAWVVRPEFNEMDYPVVYEAPHPAPLHALRSSRDCAELGRNLPASL</sequence>
<name>A0ABV9VIL4_STRAZ</name>
<dbReference type="InterPro" id="IPR002931">
    <property type="entry name" value="Transglutaminase-like"/>
</dbReference>
<dbReference type="PANTHER" id="PTHR33490:SF3">
    <property type="entry name" value="CONSERVED INTEGRAL MEMBRANE PROTEIN"/>
    <property type="match status" value="1"/>
</dbReference>